<dbReference type="Pfam" id="PF13041">
    <property type="entry name" value="PPR_2"/>
    <property type="match status" value="2"/>
</dbReference>
<feature type="repeat" description="PPR" evidence="4">
    <location>
        <begin position="98"/>
        <end position="132"/>
    </location>
</feature>
<dbReference type="InterPro" id="IPR011990">
    <property type="entry name" value="TPR-like_helical_dom_sf"/>
</dbReference>
<evidence type="ECO:0000313" key="6">
    <source>
        <dbReference type="EMBL" id="KAF3336509.1"/>
    </source>
</evidence>
<keyword evidence="2" id="KW-0677">Repeat</keyword>
<dbReference type="Pfam" id="PF12854">
    <property type="entry name" value="PPR_1"/>
    <property type="match status" value="1"/>
</dbReference>
<feature type="repeat" description="PPR" evidence="4">
    <location>
        <begin position="28"/>
        <end position="62"/>
    </location>
</feature>
<dbReference type="InterPro" id="IPR050667">
    <property type="entry name" value="PPR-containing_protein"/>
</dbReference>
<feature type="region of interest" description="Disordered" evidence="5">
    <location>
        <begin position="255"/>
        <end position="284"/>
    </location>
</feature>
<comment type="caution">
    <text evidence="6">The sequence shown here is derived from an EMBL/GenBank/DDBJ whole genome shotgun (WGS) entry which is preliminary data.</text>
</comment>
<dbReference type="InterPro" id="IPR002885">
    <property type="entry name" value="PPR_rpt"/>
</dbReference>
<organism evidence="6 7">
    <name type="scientific">Carex littledalei</name>
    <dbReference type="NCBI Taxonomy" id="544730"/>
    <lineage>
        <taxon>Eukaryota</taxon>
        <taxon>Viridiplantae</taxon>
        <taxon>Streptophyta</taxon>
        <taxon>Embryophyta</taxon>
        <taxon>Tracheophyta</taxon>
        <taxon>Spermatophyta</taxon>
        <taxon>Magnoliopsida</taxon>
        <taxon>Liliopsida</taxon>
        <taxon>Poales</taxon>
        <taxon>Cyperaceae</taxon>
        <taxon>Cyperoideae</taxon>
        <taxon>Cariceae</taxon>
        <taxon>Carex</taxon>
        <taxon>Carex subgen. Euthyceras</taxon>
    </lineage>
</organism>
<evidence type="ECO:0000313" key="7">
    <source>
        <dbReference type="Proteomes" id="UP000623129"/>
    </source>
</evidence>
<evidence type="ECO:0000256" key="1">
    <source>
        <dbReference type="ARBA" id="ARBA00007626"/>
    </source>
</evidence>
<dbReference type="Proteomes" id="UP000623129">
    <property type="component" value="Unassembled WGS sequence"/>
</dbReference>
<evidence type="ECO:0000256" key="5">
    <source>
        <dbReference type="SAM" id="MobiDB-lite"/>
    </source>
</evidence>
<sequence length="284" mass="31765">MGGYAATGDIGKAFEYFKKIKDAGLTLDVFVYEGLLKACCKSGRMQSALAVTREMSAIGMPRNTYVYNILIDGWARRGDVWEATDLIQQMKREGVHPDIHTYTSMINACSKAGDMARSDKVLAEMALAGIKPNVKTYTTLINGWARASHPEKALQCFKDMKSAGYIPDRPAYHCLMTSLLSRATTSEEHIYNEIVNICKEMSENNLMVDLRTAAHWSRSLRNIERRGGKLTKALQKTFPPDWNSEEVRGVIYKSIGGDEDKGSDGEISAFSEGEDEHFSRHFLN</sequence>
<comment type="similarity">
    <text evidence="1">Belongs to the PPR family. P subfamily.</text>
</comment>
<dbReference type="NCBIfam" id="TIGR00756">
    <property type="entry name" value="PPR"/>
    <property type="match status" value="4"/>
</dbReference>
<evidence type="ECO:0000256" key="2">
    <source>
        <dbReference type="ARBA" id="ARBA00022737"/>
    </source>
</evidence>
<evidence type="ECO:0000256" key="4">
    <source>
        <dbReference type="PROSITE-ProRule" id="PRU00708"/>
    </source>
</evidence>
<dbReference type="OrthoDB" id="780945at2759"/>
<keyword evidence="7" id="KW-1185">Reference proteome</keyword>
<dbReference type="PANTHER" id="PTHR47939:SF1">
    <property type="entry name" value="OS04G0684500 PROTEIN"/>
    <property type="match status" value="1"/>
</dbReference>
<gene>
    <name evidence="6" type="ORF">FCM35_KLT19095</name>
</gene>
<dbReference type="AlphaFoldDB" id="A0A833VXD4"/>
<keyword evidence="3" id="KW-0809">Transit peptide</keyword>
<dbReference type="PROSITE" id="PS51375">
    <property type="entry name" value="PPR"/>
    <property type="match status" value="4"/>
</dbReference>
<name>A0A833VXD4_9POAL</name>
<dbReference type="Gene3D" id="1.25.40.10">
    <property type="entry name" value="Tetratricopeptide repeat domain"/>
    <property type="match status" value="2"/>
</dbReference>
<feature type="repeat" description="PPR" evidence="4">
    <location>
        <begin position="63"/>
        <end position="97"/>
    </location>
</feature>
<dbReference type="PANTHER" id="PTHR47939">
    <property type="entry name" value="MEMBRANE-ASSOCIATED SALT-INDUCIBLE PROTEIN-LIKE"/>
    <property type="match status" value="1"/>
</dbReference>
<protein>
    <submittedName>
        <fullName evidence="6">Pentatricopeptide repeat-containing protein</fullName>
    </submittedName>
</protein>
<evidence type="ECO:0000256" key="3">
    <source>
        <dbReference type="ARBA" id="ARBA00022946"/>
    </source>
</evidence>
<dbReference type="EMBL" id="SWLB01000007">
    <property type="protein sequence ID" value="KAF3336509.1"/>
    <property type="molecule type" value="Genomic_DNA"/>
</dbReference>
<proteinExistence type="inferred from homology"/>
<reference evidence="6" key="1">
    <citation type="submission" date="2020-01" db="EMBL/GenBank/DDBJ databases">
        <title>Genome sequence of Kobresia littledalei, the first chromosome-level genome in the family Cyperaceae.</title>
        <authorList>
            <person name="Qu G."/>
        </authorList>
    </citation>
    <scope>NUCLEOTIDE SEQUENCE</scope>
    <source>
        <strain evidence="6">C.B.Clarke</strain>
        <tissue evidence="6">Leaf</tissue>
    </source>
</reference>
<accession>A0A833VXD4</accession>
<feature type="repeat" description="PPR" evidence="4">
    <location>
        <begin position="133"/>
        <end position="167"/>
    </location>
</feature>